<evidence type="ECO:0000313" key="2">
    <source>
        <dbReference type="Proteomes" id="UP000479710"/>
    </source>
</evidence>
<dbReference type="Proteomes" id="UP000479710">
    <property type="component" value="Unassembled WGS sequence"/>
</dbReference>
<organism evidence="1 2">
    <name type="scientific">Oryza meyeriana var. granulata</name>
    <dbReference type="NCBI Taxonomy" id="110450"/>
    <lineage>
        <taxon>Eukaryota</taxon>
        <taxon>Viridiplantae</taxon>
        <taxon>Streptophyta</taxon>
        <taxon>Embryophyta</taxon>
        <taxon>Tracheophyta</taxon>
        <taxon>Spermatophyta</taxon>
        <taxon>Magnoliopsida</taxon>
        <taxon>Liliopsida</taxon>
        <taxon>Poales</taxon>
        <taxon>Poaceae</taxon>
        <taxon>BOP clade</taxon>
        <taxon>Oryzoideae</taxon>
        <taxon>Oryzeae</taxon>
        <taxon>Oryzinae</taxon>
        <taxon>Oryza</taxon>
        <taxon>Oryza meyeriana</taxon>
    </lineage>
</organism>
<proteinExistence type="predicted"/>
<comment type="caution">
    <text evidence="1">The sequence shown here is derived from an EMBL/GenBank/DDBJ whole genome shotgun (WGS) entry which is preliminary data.</text>
</comment>
<keyword evidence="2" id="KW-1185">Reference proteome</keyword>
<reference evidence="1 2" key="1">
    <citation type="submission" date="2019-11" db="EMBL/GenBank/DDBJ databases">
        <title>Whole genome sequence of Oryza granulata.</title>
        <authorList>
            <person name="Li W."/>
        </authorList>
    </citation>
    <scope>NUCLEOTIDE SEQUENCE [LARGE SCALE GENOMIC DNA]</scope>
    <source>
        <strain evidence="2">cv. Menghai</strain>
        <tissue evidence="1">Leaf</tissue>
    </source>
</reference>
<dbReference type="EMBL" id="SPHZ02000010">
    <property type="protein sequence ID" value="KAF0896892.1"/>
    <property type="molecule type" value="Genomic_DNA"/>
</dbReference>
<evidence type="ECO:0000313" key="1">
    <source>
        <dbReference type="EMBL" id="KAF0896892.1"/>
    </source>
</evidence>
<dbReference type="PANTHER" id="PTHR48475:SF1">
    <property type="entry name" value="RNASE H TYPE-1 DOMAIN-CONTAINING PROTEIN"/>
    <property type="match status" value="1"/>
</dbReference>
<name>A0A6G1C9L2_9ORYZ</name>
<sequence length="217" mass="23744">MAERVPVVLWGHRTLTTRATGFTPSKLLFGNKTMTPMEIKGQSLRTVLPEHADERGVSIDLVKEIREGAAGNLSRYAAATKAWYDNKLLPRHFVLGDMVLRRALSPGKLQRKWEGPFIVTWAGTNGAYRLAELDGTSLPHSWNVEALRKYYVIIIAVGDMEIAEPALVGRTQHLVVEKIQLRSVIAAVPVENAAAVAGSGSETLSEINDDACGTPMK</sequence>
<gene>
    <name evidence="1" type="ORF">E2562_029580</name>
</gene>
<accession>A0A6G1C9L2</accession>
<dbReference type="OrthoDB" id="670199at2759"/>
<dbReference type="AlphaFoldDB" id="A0A6G1C9L2"/>
<dbReference type="PANTHER" id="PTHR48475">
    <property type="entry name" value="RIBONUCLEASE H"/>
    <property type="match status" value="1"/>
</dbReference>
<protein>
    <submittedName>
        <fullName evidence="1">Uncharacterized protein</fullName>
    </submittedName>
</protein>